<sequence>MTHSPVRQRKCTEIPRDRLIFPSSTRYHVAEFGTQSRHFAPTNPDNQLEKCFALIYVGVLIFKYDSQ</sequence>
<reference evidence="1 2" key="2">
    <citation type="submission" date="2018-11" db="EMBL/GenBank/DDBJ databases">
        <authorList>
            <consortium name="Pathogen Informatics"/>
        </authorList>
    </citation>
    <scope>NUCLEOTIDE SEQUENCE [LARGE SCALE GENOMIC DNA]</scope>
</reference>
<dbReference type="Proteomes" id="UP000271162">
    <property type="component" value="Unassembled WGS sequence"/>
</dbReference>
<name>A0A0N4XG34_NIPBR</name>
<keyword evidence="2" id="KW-1185">Reference proteome</keyword>
<evidence type="ECO:0000313" key="2">
    <source>
        <dbReference type="Proteomes" id="UP000271162"/>
    </source>
</evidence>
<organism evidence="3">
    <name type="scientific">Nippostrongylus brasiliensis</name>
    <name type="common">Rat hookworm</name>
    <dbReference type="NCBI Taxonomy" id="27835"/>
    <lineage>
        <taxon>Eukaryota</taxon>
        <taxon>Metazoa</taxon>
        <taxon>Ecdysozoa</taxon>
        <taxon>Nematoda</taxon>
        <taxon>Chromadorea</taxon>
        <taxon>Rhabditida</taxon>
        <taxon>Rhabditina</taxon>
        <taxon>Rhabditomorpha</taxon>
        <taxon>Strongyloidea</taxon>
        <taxon>Heligmosomidae</taxon>
        <taxon>Nippostrongylus</taxon>
    </lineage>
</organism>
<proteinExistence type="predicted"/>
<evidence type="ECO:0000313" key="1">
    <source>
        <dbReference type="EMBL" id="VDL64968.1"/>
    </source>
</evidence>
<accession>A0A0N4XG34</accession>
<gene>
    <name evidence="1" type="ORF">NBR_LOCUS1487</name>
</gene>
<reference evidence="3" key="1">
    <citation type="submission" date="2017-02" db="UniProtKB">
        <authorList>
            <consortium name="WormBaseParasite"/>
        </authorList>
    </citation>
    <scope>IDENTIFICATION</scope>
</reference>
<protein>
    <submittedName>
        <fullName evidence="1 3">Uncharacterized protein</fullName>
    </submittedName>
</protein>
<dbReference type="EMBL" id="UYSL01001213">
    <property type="protein sequence ID" value="VDL64968.1"/>
    <property type="molecule type" value="Genomic_DNA"/>
</dbReference>
<dbReference type="AlphaFoldDB" id="A0A0N4XG34"/>
<dbReference type="WBParaSite" id="NBR_0000148601-mRNA-1">
    <property type="protein sequence ID" value="NBR_0000148601-mRNA-1"/>
    <property type="gene ID" value="NBR_0000148601"/>
</dbReference>
<evidence type="ECO:0000313" key="3">
    <source>
        <dbReference type="WBParaSite" id="NBR_0000148601-mRNA-1"/>
    </source>
</evidence>